<dbReference type="Pfam" id="PF07295">
    <property type="entry name" value="DUF1451"/>
    <property type="match status" value="1"/>
</dbReference>
<keyword evidence="2" id="KW-1185">Reference proteome</keyword>
<dbReference type="InterPro" id="IPR009912">
    <property type="entry name" value="DUF1451"/>
</dbReference>
<dbReference type="EMBL" id="JBHSAF010000001">
    <property type="protein sequence ID" value="MFC3912062.1"/>
    <property type="molecule type" value="Genomic_DNA"/>
</dbReference>
<reference evidence="2" key="1">
    <citation type="journal article" date="2019" name="Int. J. Syst. Evol. Microbiol.">
        <title>The Global Catalogue of Microorganisms (GCM) 10K type strain sequencing project: providing services to taxonomists for standard genome sequencing and annotation.</title>
        <authorList>
            <consortium name="The Broad Institute Genomics Platform"/>
            <consortium name="The Broad Institute Genome Sequencing Center for Infectious Disease"/>
            <person name="Wu L."/>
            <person name="Ma J."/>
        </authorList>
    </citation>
    <scope>NUCLEOTIDE SEQUENCE [LARGE SCALE GENOMIC DNA]</scope>
    <source>
        <strain evidence="2">CCUG 54939</strain>
    </source>
</reference>
<proteinExistence type="predicted"/>
<evidence type="ECO:0008006" key="3">
    <source>
        <dbReference type="Google" id="ProtNLM"/>
    </source>
</evidence>
<name>A0ABV8CJH8_9GAMM</name>
<comment type="caution">
    <text evidence="1">The sequence shown here is derived from an EMBL/GenBank/DDBJ whole genome shotgun (WGS) entry which is preliminary data.</text>
</comment>
<protein>
    <recommendedName>
        <fullName evidence="3">Zinc ribbon family protein</fullName>
    </recommendedName>
</protein>
<evidence type="ECO:0000313" key="2">
    <source>
        <dbReference type="Proteomes" id="UP001595692"/>
    </source>
</evidence>
<dbReference type="Proteomes" id="UP001595692">
    <property type="component" value="Unassembled WGS sequence"/>
</dbReference>
<gene>
    <name evidence="1" type="ORF">ACFOSS_01090</name>
</gene>
<sequence>MPRQQQAYEVFIQRLKQEWQDADPGASLQSLLEKTQAYLEAAGELTRDEWALIREYVRRDLQDFDQAPGGYRDSAFYQALQTSVWGWLLELTDRTQVEWISVLDEVQHKGVFLAGERMGLGVLVCEQCGYRREVLHPERIVSCIQCGGTRFHREPLAP</sequence>
<dbReference type="RefSeq" id="WP_377150032.1">
    <property type="nucleotide sequence ID" value="NZ_JBHSAF010000001.1"/>
</dbReference>
<accession>A0ABV8CJH8</accession>
<evidence type="ECO:0000313" key="1">
    <source>
        <dbReference type="EMBL" id="MFC3912062.1"/>
    </source>
</evidence>
<organism evidence="1 2">
    <name type="scientific">Pseudaeromonas sharmana</name>
    <dbReference type="NCBI Taxonomy" id="328412"/>
    <lineage>
        <taxon>Bacteria</taxon>
        <taxon>Pseudomonadati</taxon>
        <taxon>Pseudomonadota</taxon>
        <taxon>Gammaproteobacteria</taxon>
        <taxon>Aeromonadales</taxon>
        <taxon>Aeromonadaceae</taxon>
        <taxon>Pseudaeromonas</taxon>
    </lineage>
</organism>